<sequence length="290" mass="32403">MSSTLPPESRYVAARDGLRLFYADYPCPGSTRLPLVCLPGLARTSDDFVLVAQAAQRSGRRVLALDYRGRGRSEWDRDWRHYDPDIEEDDIFSVLTDAGVAAAVFFGTSRGGLHTMRIARARPGAIRAAVLNDIGPVIEKSGLLRIKGYVGKMPPLQKMKDAAALMRFAMSASFPAVTPEQWEAFARQTFEEKDGKVQLRYDPQLNHTLDEITPEAEVADFWEPYAELSRVPILALRGETSDILSVEIFDEMARRAPQLQRYTVPGQGHAPLLLDQPTIDRVMIFLNAQP</sequence>
<proteinExistence type="predicted"/>
<dbReference type="SUPFAM" id="SSF53474">
    <property type="entry name" value="alpha/beta-Hydrolases"/>
    <property type="match status" value="1"/>
</dbReference>
<evidence type="ECO:0000313" key="2">
    <source>
        <dbReference type="EMBL" id="QGM98365.1"/>
    </source>
</evidence>
<evidence type="ECO:0000313" key="3">
    <source>
        <dbReference type="Proteomes" id="UP000422569"/>
    </source>
</evidence>
<dbReference type="Pfam" id="PF12697">
    <property type="entry name" value="Abhydrolase_6"/>
    <property type="match status" value="1"/>
</dbReference>
<reference evidence="2 3" key="1">
    <citation type="submission" date="2019-09" db="EMBL/GenBank/DDBJ databases">
        <title>Isolation and complete genome sequencing of Methylocystis species.</title>
        <authorList>
            <person name="Rumah B.L."/>
            <person name="Stead C.E."/>
            <person name="Stevens B.C."/>
            <person name="Minton N.P."/>
            <person name="Grosse-Honebrink A."/>
            <person name="Zhang Y."/>
        </authorList>
    </citation>
    <scope>NUCLEOTIDE SEQUENCE [LARGE SCALE GENOMIC DNA]</scope>
    <source>
        <strain evidence="2 3">BRCS2</strain>
    </source>
</reference>
<organism evidence="2 3">
    <name type="scientific">Methylocystis parvus</name>
    <dbReference type="NCBI Taxonomy" id="134"/>
    <lineage>
        <taxon>Bacteria</taxon>
        <taxon>Pseudomonadati</taxon>
        <taxon>Pseudomonadota</taxon>
        <taxon>Alphaproteobacteria</taxon>
        <taxon>Hyphomicrobiales</taxon>
        <taxon>Methylocystaceae</taxon>
        <taxon>Methylocystis</taxon>
    </lineage>
</organism>
<keyword evidence="2" id="KW-0378">Hydrolase</keyword>
<evidence type="ECO:0000259" key="1">
    <source>
        <dbReference type="Pfam" id="PF12697"/>
    </source>
</evidence>
<dbReference type="Gene3D" id="3.40.50.1820">
    <property type="entry name" value="alpha/beta hydrolase"/>
    <property type="match status" value="1"/>
</dbReference>
<gene>
    <name evidence="2" type="ORF">F7D14_13345</name>
</gene>
<accession>A0A6B8M7K6</accession>
<dbReference type="EMBL" id="CP044331">
    <property type="protein sequence ID" value="QGM98365.1"/>
    <property type="molecule type" value="Genomic_DNA"/>
</dbReference>
<name>A0A6B8M7K6_9HYPH</name>
<keyword evidence="3" id="KW-1185">Reference proteome</keyword>
<protein>
    <submittedName>
        <fullName evidence="2">Alpha/beta hydrolase</fullName>
    </submittedName>
</protein>
<dbReference type="PANTHER" id="PTHR43194">
    <property type="entry name" value="HYDROLASE ALPHA/BETA FOLD FAMILY"/>
    <property type="match status" value="1"/>
</dbReference>
<feature type="domain" description="AB hydrolase-1" evidence="1">
    <location>
        <begin position="35"/>
        <end position="277"/>
    </location>
</feature>
<dbReference type="Proteomes" id="UP000422569">
    <property type="component" value="Chromosome"/>
</dbReference>
<dbReference type="InterPro" id="IPR000073">
    <property type="entry name" value="AB_hydrolase_1"/>
</dbReference>
<dbReference type="InterPro" id="IPR050228">
    <property type="entry name" value="Carboxylesterase_BioH"/>
</dbReference>
<dbReference type="GO" id="GO:0016787">
    <property type="term" value="F:hydrolase activity"/>
    <property type="evidence" value="ECO:0007669"/>
    <property type="project" value="UniProtKB-KW"/>
</dbReference>
<dbReference type="AlphaFoldDB" id="A0A6B8M7K6"/>
<dbReference type="KEGG" id="mpar:F7D14_13345"/>
<dbReference type="InterPro" id="IPR029058">
    <property type="entry name" value="AB_hydrolase_fold"/>
</dbReference>
<dbReference type="RefSeq" id="WP_016917869.1">
    <property type="nucleotide sequence ID" value="NZ_CP044331.1"/>
</dbReference>
<dbReference type="PANTHER" id="PTHR43194:SF2">
    <property type="entry name" value="PEROXISOMAL MEMBRANE PROTEIN LPX1"/>
    <property type="match status" value="1"/>
</dbReference>